<name>A0A5F7ZK20_MACMU</name>
<dbReference type="Proteomes" id="UP000006718">
    <property type="component" value="Chromosome 6"/>
</dbReference>
<dbReference type="PRINTS" id="PR02045">
    <property type="entry name" value="F138DOMAIN"/>
</dbReference>
<accession>A0A5F7ZK20</accession>
<proteinExistence type="predicted"/>
<reference evidence="2" key="1">
    <citation type="journal article" date="2007" name="Science">
        <title>Evolutionary and biomedical insights from the rhesus macaque genome.</title>
        <authorList>
            <person name="Gibbs R.A."/>
            <person name="Rogers J."/>
            <person name="Katze M.G."/>
            <person name="Bumgarner R."/>
            <person name="Weinstock G.M."/>
            <person name="Mardis E.R."/>
            <person name="Remington K.A."/>
            <person name="Strausberg R.L."/>
            <person name="Venter J.C."/>
            <person name="Wilson R.K."/>
            <person name="Batzer M.A."/>
            <person name="Bustamante C.D."/>
            <person name="Eichler E.E."/>
            <person name="Hahn M.W."/>
            <person name="Hardison R.C."/>
            <person name="Makova K.D."/>
            <person name="Miller W."/>
            <person name="Milosavljevic A."/>
            <person name="Palermo R.E."/>
            <person name="Siepel A."/>
            <person name="Sikela J.M."/>
            <person name="Attaway T."/>
            <person name="Bell S."/>
            <person name="Bernard K.E."/>
            <person name="Buhay C.J."/>
            <person name="Chandrabose M.N."/>
            <person name="Dao M."/>
            <person name="Davis C."/>
            <person name="Delehaunty K.D."/>
            <person name="Ding Y."/>
            <person name="Dinh H.H."/>
            <person name="Dugan-Rocha S."/>
            <person name="Fulton L.A."/>
            <person name="Gabisi R.A."/>
            <person name="Garner T.T."/>
            <person name="Godfrey J."/>
            <person name="Hawes A.C."/>
            <person name="Hernandez J."/>
            <person name="Hines S."/>
            <person name="Holder M."/>
            <person name="Hume J."/>
            <person name="Jhangiani S.N."/>
            <person name="Joshi V."/>
            <person name="Khan Z.M."/>
            <person name="Kirkness E.F."/>
            <person name="Cree A."/>
            <person name="Fowler R.G."/>
            <person name="Lee S."/>
            <person name="Lewis L.R."/>
            <person name="Li Z."/>
            <person name="Liu Y.-S."/>
            <person name="Moore S.M."/>
            <person name="Muzny D."/>
            <person name="Nazareth L.V."/>
            <person name="Ngo D.N."/>
            <person name="Okwuonu G.O."/>
            <person name="Pai G."/>
            <person name="Parker D."/>
            <person name="Paul H.A."/>
            <person name="Pfannkoch C."/>
            <person name="Pohl C.S."/>
            <person name="Rogers Y.-H.C."/>
            <person name="Ruiz S.J."/>
            <person name="Sabo A."/>
            <person name="Santibanez J."/>
            <person name="Schneider B.W."/>
            <person name="Smith S.M."/>
            <person name="Sodergren E."/>
            <person name="Svatek A.F."/>
            <person name="Utterback T.R."/>
            <person name="Vattathil S."/>
            <person name="Warren W."/>
            <person name="White C.S."/>
            <person name="Chinwalla A.T."/>
            <person name="Feng Y."/>
            <person name="Halpern A.L."/>
            <person name="Hillier L.W."/>
            <person name="Huang X."/>
            <person name="Minx P."/>
            <person name="Nelson J.O."/>
            <person name="Pepin K.H."/>
            <person name="Qin X."/>
            <person name="Sutton G.G."/>
            <person name="Venter E."/>
            <person name="Walenz B.P."/>
            <person name="Wallis J.W."/>
            <person name="Worley K.C."/>
            <person name="Yang S.-P."/>
            <person name="Jones S.M."/>
            <person name="Marra M.A."/>
            <person name="Rocchi M."/>
            <person name="Schein J.E."/>
            <person name="Baertsch R."/>
            <person name="Clarke L."/>
            <person name="Csuros M."/>
            <person name="Glasscock J."/>
            <person name="Harris R.A."/>
            <person name="Havlak P."/>
            <person name="Jackson A.R."/>
            <person name="Jiang H."/>
            <person name="Liu Y."/>
            <person name="Messina D.N."/>
            <person name="Shen Y."/>
            <person name="Song H.X.-Z."/>
            <person name="Wylie T."/>
            <person name="Zhang L."/>
            <person name="Birney E."/>
            <person name="Han K."/>
            <person name="Konkel M.K."/>
            <person name="Lee J."/>
            <person name="Smit A.F.A."/>
            <person name="Ullmer B."/>
            <person name="Wang H."/>
            <person name="Xing J."/>
            <person name="Burhans R."/>
            <person name="Cheng Z."/>
            <person name="Karro J.E."/>
            <person name="Ma J."/>
            <person name="Raney B."/>
            <person name="She X."/>
            <person name="Cox M.J."/>
            <person name="Demuth J.P."/>
            <person name="Dumas L.J."/>
            <person name="Han S.-G."/>
            <person name="Hopkins J."/>
            <person name="Karimpour-Fard A."/>
            <person name="Kim Y.H."/>
            <person name="Pollack J.R."/>
            <person name="Vinar T."/>
            <person name="Addo-Quaye C."/>
            <person name="Degenhardt J."/>
            <person name="Denby A."/>
            <person name="Hubisz M.J."/>
            <person name="Indap A."/>
            <person name="Kosiol C."/>
            <person name="Lahn B.T."/>
            <person name="Lawson H.A."/>
            <person name="Marklein A."/>
            <person name="Nielsen R."/>
            <person name="Vallender E.J."/>
            <person name="Clark A.G."/>
            <person name="Ferguson B."/>
            <person name="Hernandez R.D."/>
            <person name="Hirani K."/>
            <person name="Kehrer-Sawatzki H."/>
            <person name="Kolb J."/>
            <person name="Patil S."/>
            <person name="Pu L.-L."/>
            <person name="Ren Y."/>
            <person name="Smith D.G."/>
            <person name="Wheeler D.A."/>
            <person name="Schenck I."/>
            <person name="Ball E.V."/>
            <person name="Chen R."/>
            <person name="Cooper D.N."/>
            <person name="Giardine B."/>
            <person name="Hsu F."/>
            <person name="Kent W.J."/>
            <person name="Lesk A."/>
            <person name="Nelson D.L."/>
            <person name="O'brien W.E."/>
            <person name="Pruefer K."/>
            <person name="Stenson P.D."/>
            <person name="Wallace J.C."/>
            <person name="Ke H."/>
            <person name="Liu X.-M."/>
            <person name="Wang P."/>
            <person name="Xiang A.P."/>
            <person name="Yang F."/>
            <person name="Barber G.P."/>
            <person name="Haussler D."/>
            <person name="Karolchik D."/>
            <person name="Kern A.D."/>
            <person name="Kuhn R.M."/>
            <person name="Smith K.E."/>
            <person name="Zwieg A.S."/>
        </authorList>
    </citation>
    <scope>NUCLEOTIDE SEQUENCE [LARGE SCALE GENOMIC DNA]</scope>
    <source>
        <strain evidence="2">17573</strain>
    </source>
</reference>
<dbReference type="PANTHER" id="PTHR12138">
    <property type="entry name" value="PRIMATE-EXPANDED PROTEIN FAMILY"/>
    <property type="match status" value="1"/>
</dbReference>
<dbReference type="AlphaFoldDB" id="A0A5F7ZK20"/>
<dbReference type="Ensembl" id="ENSMMUT00000086456.1">
    <property type="protein sequence ID" value="ENSMMUP00000065527.1"/>
    <property type="gene ID" value="ENSMMUG00000062594.1"/>
</dbReference>
<sequence>MINVIRDYYLTHFCRILHFEMNFPFIFCLSQGLTLSPRLECSDTITAPCGLHTLGLSNPSTSASQVAGTTCTTAPSYFFKYFVEMGFHYVAQAGLKLLRNQQILPPRPPKVLGLQV</sequence>
<organism evidence="1 2">
    <name type="scientific">Macaca mulatta</name>
    <name type="common">Rhesus macaque</name>
    <dbReference type="NCBI Taxonomy" id="9544"/>
    <lineage>
        <taxon>Eukaryota</taxon>
        <taxon>Metazoa</taxon>
        <taxon>Chordata</taxon>
        <taxon>Craniata</taxon>
        <taxon>Vertebrata</taxon>
        <taxon>Euteleostomi</taxon>
        <taxon>Mammalia</taxon>
        <taxon>Eutheria</taxon>
        <taxon>Euarchontoglires</taxon>
        <taxon>Primates</taxon>
        <taxon>Haplorrhini</taxon>
        <taxon>Catarrhini</taxon>
        <taxon>Cercopithecidae</taxon>
        <taxon>Cercopithecinae</taxon>
        <taxon>Macaca</taxon>
    </lineage>
</organism>
<evidence type="ECO:0000313" key="2">
    <source>
        <dbReference type="Proteomes" id="UP000006718"/>
    </source>
</evidence>
<evidence type="ECO:0000313" key="1">
    <source>
        <dbReference type="Ensembl" id="ENSMMUP00000065527.1"/>
    </source>
</evidence>
<reference evidence="1" key="4">
    <citation type="submission" date="2025-09" db="UniProtKB">
        <authorList>
            <consortium name="Ensembl"/>
        </authorList>
    </citation>
    <scope>IDENTIFICATION</scope>
    <source>
        <strain evidence="1">17573</strain>
    </source>
</reference>
<dbReference type="Bgee" id="ENSMMUG00000062594">
    <property type="expression patterns" value="Expressed in colon and 5 other cell types or tissues"/>
</dbReference>
<dbReference type="VEuPathDB" id="HostDB:ENSMMUG00000062594"/>
<protein>
    <submittedName>
        <fullName evidence="1">Uncharacterized protein</fullName>
    </submittedName>
</protein>
<reference evidence="1" key="3">
    <citation type="submission" date="2025-08" db="UniProtKB">
        <authorList>
            <consortium name="Ensembl"/>
        </authorList>
    </citation>
    <scope>IDENTIFICATION</scope>
    <source>
        <strain evidence="1">17573</strain>
    </source>
</reference>
<keyword evidence="2" id="KW-1185">Reference proteome</keyword>
<reference evidence="1" key="2">
    <citation type="submission" date="2019-01" db="EMBL/GenBank/DDBJ databases">
        <authorList>
            <person name="Graves T."/>
            <person name="Eichler E.E."/>
            <person name="Wilson R.K."/>
        </authorList>
    </citation>
    <scope>NUCLEOTIDE SEQUENCE [LARGE SCALE GENOMIC DNA]</scope>
    <source>
        <strain evidence="1">17573</strain>
    </source>
</reference>
<dbReference type="GeneTree" id="ENSGT01030000239693"/>
<dbReference type="PANTHER" id="PTHR12138:SF133">
    <property type="entry name" value="SECRETED PROTEIN"/>
    <property type="match status" value="1"/>
</dbReference>
<dbReference type="InParanoid" id="A0A5F7ZK20"/>